<evidence type="ECO:0000256" key="3">
    <source>
        <dbReference type="ARBA" id="ARBA00022617"/>
    </source>
</evidence>
<dbReference type="PANTHER" id="PTHR47955">
    <property type="entry name" value="CYTOCHROME P450 FAMILY 71 PROTEIN"/>
    <property type="match status" value="1"/>
</dbReference>
<gene>
    <name evidence="9" type="ORF">JCGZ_11123</name>
</gene>
<dbReference type="GO" id="GO:0016705">
    <property type="term" value="F:oxidoreductase activity, acting on paired donors, with incorporation or reduction of molecular oxygen"/>
    <property type="evidence" value="ECO:0007669"/>
    <property type="project" value="InterPro"/>
</dbReference>
<comment type="similarity">
    <text evidence="2 8">Belongs to the cytochrome P450 family.</text>
</comment>
<accession>A0A067KHT4</accession>
<dbReference type="OrthoDB" id="2789670at2759"/>
<keyword evidence="4 8" id="KW-0479">Metal-binding</keyword>
<dbReference type="PROSITE" id="PS00086">
    <property type="entry name" value="CYTOCHROME_P450"/>
    <property type="match status" value="1"/>
</dbReference>
<evidence type="ECO:0000313" key="10">
    <source>
        <dbReference type="Proteomes" id="UP000027138"/>
    </source>
</evidence>
<evidence type="ECO:0000256" key="5">
    <source>
        <dbReference type="ARBA" id="ARBA00023002"/>
    </source>
</evidence>
<dbReference type="SUPFAM" id="SSF48264">
    <property type="entry name" value="Cytochrome P450"/>
    <property type="match status" value="1"/>
</dbReference>
<dbReference type="Proteomes" id="UP000027138">
    <property type="component" value="Unassembled WGS sequence"/>
</dbReference>
<dbReference type="GO" id="GO:0020037">
    <property type="term" value="F:heme binding"/>
    <property type="evidence" value="ECO:0007669"/>
    <property type="project" value="InterPro"/>
</dbReference>
<keyword evidence="10" id="KW-1185">Reference proteome</keyword>
<dbReference type="GO" id="GO:0005506">
    <property type="term" value="F:iron ion binding"/>
    <property type="evidence" value="ECO:0007669"/>
    <property type="project" value="InterPro"/>
</dbReference>
<protein>
    <recommendedName>
        <fullName evidence="11">Cytochrome P450</fullName>
    </recommendedName>
</protein>
<dbReference type="InterPro" id="IPR036396">
    <property type="entry name" value="Cyt_P450_sf"/>
</dbReference>
<dbReference type="GO" id="GO:0004497">
    <property type="term" value="F:monooxygenase activity"/>
    <property type="evidence" value="ECO:0007669"/>
    <property type="project" value="UniProtKB-KW"/>
</dbReference>
<evidence type="ECO:0000256" key="1">
    <source>
        <dbReference type="ARBA" id="ARBA00001971"/>
    </source>
</evidence>
<evidence type="ECO:0000313" key="9">
    <source>
        <dbReference type="EMBL" id="KDP34573.1"/>
    </source>
</evidence>
<dbReference type="Gene3D" id="1.10.630.10">
    <property type="entry name" value="Cytochrome P450"/>
    <property type="match status" value="2"/>
</dbReference>
<dbReference type="InterPro" id="IPR017972">
    <property type="entry name" value="Cyt_P450_CS"/>
</dbReference>
<evidence type="ECO:0000256" key="2">
    <source>
        <dbReference type="ARBA" id="ARBA00010617"/>
    </source>
</evidence>
<evidence type="ECO:0008006" key="11">
    <source>
        <dbReference type="Google" id="ProtNLM"/>
    </source>
</evidence>
<keyword evidence="6 8" id="KW-0408">Iron</keyword>
<keyword evidence="3 8" id="KW-0349">Heme</keyword>
<proteinExistence type="inferred from homology"/>
<reference evidence="9 10" key="1">
    <citation type="journal article" date="2014" name="PLoS ONE">
        <title>Global Analysis of Gene Expression Profiles in Physic Nut (Jatropha curcas L.) Seedlings Exposed to Salt Stress.</title>
        <authorList>
            <person name="Zhang L."/>
            <person name="Zhang C."/>
            <person name="Wu P."/>
            <person name="Chen Y."/>
            <person name="Li M."/>
            <person name="Jiang H."/>
            <person name="Wu G."/>
        </authorList>
    </citation>
    <scope>NUCLEOTIDE SEQUENCE [LARGE SCALE GENOMIC DNA]</scope>
    <source>
        <strain evidence="10">cv. GZQX0401</strain>
        <tissue evidence="9">Young leaves</tissue>
    </source>
</reference>
<evidence type="ECO:0000256" key="8">
    <source>
        <dbReference type="RuleBase" id="RU000461"/>
    </source>
</evidence>
<evidence type="ECO:0000256" key="4">
    <source>
        <dbReference type="ARBA" id="ARBA00022723"/>
    </source>
</evidence>
<sequence length="305" mass="34109">MLLQFGRVPTVIISSAEAAKELFKANDLNSCSRPRLAGTGRLSYTYLDIAFTSYGDYWREMRKICVLELFSAKRVQSFQSIRTEEVGFLIDSILKSSSASSSPVDLSEKTLSLTANVTCRVAFGESFQERGFAHERFQEVIHEGLAMLGSFSAADFFPYVGWIVDRLTDPGLEDIIDVLLEMEKDQTESGGIQFSQNHIKAILMNIFLARVDTGAIVLVWAMAELVRNPRSQNYESLPFGGGRRGCPGIIMGLALVELALANLLFCIDWKLPNNMEAQINMEEIFDLTAHKKEALMLVPIKYQLI</sequence>
<comment type="cofactor">
    <cofactor evidence="1">
        <name>heme</name>
        <dbReference type="ChEBI" id="CHEBI:30413"/>
    </cofactor>
</comment>
<evidence type="ECO:0000256" key="7">
    <source>
        <dbReference type="ARBA" id="ARBA00023033"/>
    </source>
</evidence>
<keyword evidence="5 8" id="KW-0560">Oxidoreductase</keyword>
<keyword evidence="7 8" id="KW-0503">Monooxygenase</keyword>
<dbReference type="PANTHER" id="PTHR47955:SF19">
    <property type="entry name" value="CYTOCHROME P450 71A9-LIKE ISOFORM X1"/>
    <property type="match status" value="1"/>
</dbReference>
<dbReference type="AlphaFoldDB" id="A0A067KHT4"/>
<name>A0A067KHT4_JATCU</name>
<dbReference type="InterPro" id="IPR001128">
    <property type="entry name" value="Cyt_P450"/>
</dbReference>
<dbReference type="EMBL" id="KK914525">
    <property type="protein sequence ID" value="KDP34573.1"/>
    <property type="molecule type" value="Genomic_DNA"/>
</dbReference>
<organism evidence="9 10">
    <name type="scientific">Jatropha curcas</name>
    <name type="common">Barbados nut</name>
    <dbReference type="NCBI Taxonomy" id="180498"/>
    <lineage>
        <taxon>Eukaryota</taxon>
        <taxon>Viridiplantae</taxon>
        <taxon>Streptophyta</taxon>
        <taxon>Embryophyta</taxon>
        <taxon>Tracheophyta</taxon>
        <taxon>Spermatophyta</taxon>
        <taxon>Magnoliopsida</taxon>
        <taxon>eudicotyledons</taxon>
        <taxon>Gunneridae</taxon>
        <taxon>Pentapetalae</taxon>
        <taxon>rosids</taxon>
        <taxon>fabids</taxon>
        <taxon>Malpighiales</taxon>
        <taxon>Euphorbiaceae</taxon>
        <taxon>Crotonoideae</taxon>
        <taxon>Jatropheae</taxon>
        <taxon>Jatropha</taxon>
    </lineage>
</organism>
<evidence type="ECO:0000256" key="6">
    <source>
        <dbReference type="ARBA" id="ARBA00023004"/>
    </source>
</evidence>
<dbReference type="Pfam" id="PF00067">
    <property type="entry name" value="p450"/>
    <property type="match status" value="2"/>
</dbReference>